<feature type="transmembrane region" description="Helical" evidence="1">
    <location>
        <begin position="995"/>
        <end position="1021"/>
    </location>
</feature>
<gene>
    <name evidence="2" type="ORF">HNR50_002673</name>
</gene>
<name>A0A841RDD4_9SPIO</name>
<reference evidence="2 3" key="1">
    <citation type="submission" date="2020-08" db="EMBL/GenBank/DDBJ databases">
        <title>Genomic Encyclopedia of Type Strains, Phase IV (KMG-IV): sequencing the most valuable type-strain genomes for metagenomic binning, comparative biology and taxonomic classification.</title>
        <authorList>
            <person name="Goeker M."/>
        </authorList>
    </citation>
    <scope>NUCLEOTIDE SEQUENCE [LARGE SCALE GENOMIC DNA]</scope>
    <source>
        <strain evidence="2 3">DSM 2461</strain>
    </source>
</reference>
<evidence type="ECO:0000313" key="2">
    <source>
        <dbReference type="EMBL" id="MBB6481000.1"/>
    </source>
</evidence>
<feature type="transmembrane region" description="Helical" evidence="1">
    <location>
        <begin position="918"/>
        <end position="943"/>
    </location>
</feature>
<dbReference type="Proteomes" id="UP000587760">
    <property type="component" value="Unassembled WGS sequence"/>
</dbReference>
<dbReference type="RefSeq" id="WP_184747249.1">
    <property type="nucleotide sequence ID" value="NZ_JACHGJ010000005.1"/>
</dbReference>
<dbReference type="Gene3D" id="3.30.70.1320">
    <property type="entry name" value="Multidrug efflux transporter AcrB pore domain like"/>
    <property type="match status" value="1"/>
</dbReference>
<feature type="transmembrane region" description="Helical" evidence="1">
    <location>
        <begin position="360"/>
        <end position="380"/>
    </location>
</feature>
<dbReference type="SUPFAM" id="SSF82714">
    <property type="entry name" value="Multidrug efflux transporter AcrB TolC docking domain, DN and DC subdomains"/>
    <property type="match status" value="1"/>
</dbReference>
<sequence>MLNFLFHKSTGFFLLVLLLIGAGVFVLFRLPVLMYPQTRRPQVSVSISHPGISAVDFQEQYADRIESSLMALSGLDLMEATYSTDSSRFTLTFDWNVESEEAHMAVESQMVTINATLPDVIRDSYSVRFYEGENAGYLVMGLTSASTPSDELYNILKTNMEPRLLKVGDLEEIGFYNTKRLVVEMTLRQEKMLSYGITINDVNSALQSGFLPQPLGSLRTPEGRYSLRLERTERSLENLARLEIKEVGDSLISLDDIADLDIRYTLPSRVFLVEGVPAVQLTATPVEGGNVNALTSDIEKIIEEGRLGGLIPEDTQTALYLDPAKYIRKSIDNVIQAAIIGGFLAILVVFLVLGEWKNTLLIAISLPVSIIFSFLFMWAFGGTINLISLGGLALAVGMIVDSTIVVMENIHRHRLEAGDGANRILHWKKVVLDAVAQVRSPVIASTLTSVLVFLPISFTAPLTNAILGDQARSVVFALLGSLLVSLTVVPVLAFYVFMGHQKQSRVLGFLQRGDKKFFHGLISLYGRSLDWLMARKARAALFLLIAFGILVTAVLTVFPRIPKEIISTPTSDRIIIFFRNSEVSDPEVYMEEILPEMNAKIDDVLGDLLLDRFTNLMGRFNQTFLDLRSSDDTEEAMARLQKAFVSEGDWYYNIMTWNPAELPLPRSYDFQLSLYGPDAAVKVDLLTSIQTLLNEEEIFRMVFTQPSSSIVDQLNLTSRKETVGSFTGLSESSLTSLIRRILSGTSSISLTDGVENIQVSASYPADLVDSREKLEDFLIPWQQQFIPLKHFFNFSKSSGVSQVYSENGEPAFRLFGIAGRRISDAERLELQSRAEIFLSENLTLPEGYSYTFDNPRMEMDKSIRSLFVALGISVILIYLLLAFQFDSLWIPLVILVTIPLGLVGVIFSLWIFNSTLNLNSLLGTILLGGIVVNNAIILIDFYLKSRLEFSDYREALSHAARIRFQPILITTLTTIFGMLPLAIGMGEGSNILQPLGIAVSGGLLVSTLFAIYAVPSLIVLTHSNKKSRHHRERNHENNQ</sequence>
<feature type="transmembrane region" description="Helical" evidence="1">
    <location>
        <begin position="539"/>
        <end position="558"/>
    </location>
</feature>
<dbReference type="SUPFAM" id="SSF82693">
    <property type="entry name" value="Multidrug efflux transporter AcrB pore domain, PN1, PN2, PC1 and PC2 subdomains"/>
    <property type="match status" value="1"/>
</dbReference>
<dbReference type="PANTHER" id="PTHR32063">
    <property type="match status" value="1"/>
</dbReference>
<dbReference type="GO" id="GO:0042910">
    <property type="term" value="F:xenobiotic transmembrane transporter activity"/>
    <property type="evidence" value="ECO:0007669"/>
    <property type="project" value="TreeGrafter"/>
</dbReference>
<dbReference type="Gene3D" id="1.20.1640.10">
    <property type="entry name" value="Multidrug efflux transporter AcrB transmembrane domain"/>
    <property type="match status" value="2"/>
</dbReference>
<dbReference type="InterPro" id="IPR027463">
    <property type="entry name" value="AcrB_DN_DC_subdom"/>
</dbReference>
<organism evidence="2 3">
    <name type="scientific">Spirochaeta isovalerica</name>
    <dbReference type="NCBI Taxonomy" id="150"/>
    <lineage>
        <taxon>Bacteria</taxon>
        <taxon>Pseudomonadati</taxon>
        <taxon>Spirochaetota</taxon>
        <taxon>Spirochaetia</taxon>
        <taxon>Spirochaetales</taxon>
        <taxon>Spirochaetaceae</taxon>
        <taxon>Spirochaeta</taxon>
    </lineage>
</organism>
<protein>
    <submittedName>
        <fullName evidence="2">HAE1 family hydrophobic/amphiphilic exporter-1</fullName>
    </submittedName>
</protein>
<dbReference type="Gene3D" id="3.30.70.1440">
    <property type="entry name" value="Multidrug efflux transporter AcrB pore domain"/>
    <property type="match status" value="1"/>
</dbReference>
<dbReference type="InterPro" id="IPR001036">
    <property type="entry name" value="Acrflvin-R"/>
</dbReference>
<feature type="transmembrane region" description="Helical" evidence="1">
    <location>
        <begin position="442"/>
        <end position="462"/>
    </location>
</feature>
<evidence type="ECO:0000313" key="3">
    <source>
        <dbReference type="Proteomes" id="UP000587760"/>
    </source>
</evidence>
<feature type="transmembrane region" description="Helical" evidence="1">
    <location>
        <begin position="12"/>
        <end position="35"/>
    </location>
</feature>
<feature type="transmembrane region" description="Helical" evidence="1">
    <location>
        <begin position="474"/>
        <end position="497"/>
    </location>
</feature>
<keyword evidence="1" id="KW-0812">Transmembrane</keyword>
<keyword evidence="1" id="KW-1133">Transmembrane helix</keyword>
<dbReference type="PRINTS" id="PR00702">
    <property type="entry name" value="ACRIFLAVINRP"/>
</dbReference>
<dbReference type="Gene3D" id="3.30.70.1430">
    <property type="entry name" value="Multidrug efflux transporter AcrB pore domain"/>
    <property type="match status" value="2"/>
</dbReference>
<dbReference type="AlphaFoldDB" id="A0A841RDD4"/>
<dbReference type="GO" id="GO:0005886">
    <property type="term" value="C:plasma membrane"/>
    <property type="evidence" value="ECO:0007669"/>
    <property type="project" value="TreeGrafter"/>
</dbReference>
<feature type="transmembrane region" description="Helical" evidence="1">
    <location>
        <begin position="863"/>
        <end position="881"/>
    </location>
</feature>
<keyword evidence="1" id="KW-0472">Membrane</keyword>
<keyword evidence="3" id="KW-1185">Reference proteome</keyword>
<feature type="transmembrane region" description="Helical" evidence="1">
    <location>
        <begin position="386"/>
        <end position="407"/>
    </location>
</feature>
<dbReference type="Pfam" id="PF00873">
    <property type="entry name" value="ACR_tran"/>
    <property type="match status" value="1"/>
</dbReference>
<feature type="transmembrane region" description="Helical" evidence="1">
    <location>
        <begin position="334"/>
        <end position="353"/>
    </location>
</feature>
<dbReference type="SUPFAM" id="SSF82866">
    <property type="entry name" value="Multidrug efflux transporter AcrB transmembrane domain"/>
    <property type="match status" value="2"/>
</dbReference>
<feature type="transmembrane region" description="Helical" evidence="1">
    <location>
        <begin position="888"/>
        <end position="912"/>
    </location>
</feature>
<proteinExistence type="predicted"/>
<dbReference type="PANTHER" id="PTHR32063:SF0">
    <property type="entry name" value="SWARMING MOTILITY PROTEIN SWRC"/>
    <property type="match status" value="1"/>
</dbReference>
<dbReference type="EMBL" id="JACHGJ010000005">
    <property type="protein sequence ID" value="MBB6481000.1"/>
    <property type="molecule type" value="Genomic_DNA"/>
</dbReference>
<evidence type="ECO:0000256" key="1">
    <source>
        <dbReference type="SAM" id="Phobius"/>
    </source>
</evidence>
<feature type="transmembrane region" description="Helical" evidence="1">
    <location>
        <begin position="964"/>
        <end position="983"/>
    </location>
</feature>
<dbReference type="Gene3D" id="3.30.2090.10">
    <property type="entry name" value="Multidrug efflux transporter AcrB TolC docking domain, DN and DC subdomains"/>
    <property type="match status" value="2"/>
</dbReference>
<comment type="caution">
    <text evidence="2">The sequence shown here is derived from an EMBL/GenBank/DDBJ whole genome shotgun (WGS) entry which is preliminary data.</text>
</comment>
<accession>A0A841RDD4</accession>